<accession>A0ABV4BTZ1</accession>
<dbReference type="Gene3D" id="1.10.3210.10">
    <property type="entry name" value="Hypothetical protein af1432"/>
    <property type="match status" value="1"/>
</dbReference>
<dbReference type="SUPFAM" id="SSF109604">
    <property type="entry name" value="HD-domain/PDEase-like"/>
    <property type="match status" value="1"/>
</dbReference>
<dbReference type="RefSeq" id="WP_369705392.1">
    <property type="nucleotide sequence ID" value="NZ_JBGEWD010000020.1"/>
</dbReference>
<organism evidence="2 3">
    <name type="scientific">Clostridium moutaii</name>
    <dbReference type="NCBI Taxonomy" id="3240932"/>
    <lineage>
        <taxon>Bacteria</taxon>
        <taxon>Bacillati</taxon>
        <taxon>Bacillota</taxon>
        <taxon>Clostridia</taxon>
        <taxon>Eubacteriales</taxon>
        <taxon>Clostridiaceae</taxon>
        <taxon>Clostridium</taxon>
    </lineage>
</organism>
<protein>
    <submittedName>
        <fullName evidence="2">HD domain-containing protein</fullName>
        <ecNumber evidence="2">3.1.-.-</ecNumber>
    </submittedName>
</protein>
<reference evidence="2 3" key="1">
    <citation type="submission" date="2024-08" db="EMBL/GenBank/DDBJ databases">
        <title>Clostridium lapicellarii sp. nov., and Clostridium renhuaiense sp. nov., two species isolated from the mud in a fermentation cellar used for producing sauce-flavour Chinese liquors.</title>
        <authorList>
            <person name="Yang F."/>
            <person name="Wang H."/>
            <person name="Chen L.Q."/>
            <person name="Zhou N."/>
            <person name="Lu J.J."/>
            <person name="Pu X.X."/>
            <person name="Wan B."/>
            <person name="Wang L."/>
            <person name="Liu S.J."/>
        </authorList>
    </citation>
    <scope>NUCLEOTIDE SEQUENCE [LARGE SCALE GENOMIC DNA]</scope>
    <source>
        <strain evidence="2 3">MT-5</strain>
    </source>
</reference>
<dbReference type="NCBIfam" id="TIGR00277">
    <property type="entry name" value="HDIG"/>
    <property type="match status" value="1"/>
</dbReference>
<evidence type="ECO:0000259" key="1">
    <source>
        <dbReference type="Pfam" id="PF01966"/>
    </source>
</evidence>
<evidence type="ECO:0000313" key="3">
    <source>
        <dbReference type="Proteomes" id="UP001564657"/>
    </source>
</evidence>
<dbReference type="EMBL" id="JBGEWD010000020">
    <property type="protein sequence ID" value="MEY8001497.1"/>
    <property type="molecule type" value="Genomic_DNA"/>
</dbReference>
<comment type="caution">
    <text evidence="2">The sequence shown here is derived from an EMBL/GenBank/DDBJ whole genome shotgun (WGS) entry which is preliminary data.</text>
</comment>
<dbReference type="InterPro" id="IPR006675">
    <property type="entry name" value="HDIG_dom"/>
</dbReference>
<dbReference type="Pfam" id="PF01966">
    <property type="entry name" value="HD"/>
    <property type="match status" value="1"/>
</dbReference>
<gene>
    <name evidence="2" type="ORF">AB8U03_15065</name>
</gene>
<keyword evidence="2" id="KW-0378">Hydrolase</keyword>
<dbReference type="Proteomes" id="UP001564657">
    <property type="component" value="Unassembled WGS sequence"/>
</dbReference>
<proteinExistence type="predicted"/>
<name>A0ABV4BTZ1_9CLOT</name>
<dbReference type="EC" id="3.1.-.-" evidence="2"/>
<evidence type="ECO:0000313" key="2">
    <source>
        <dbReference type="EMBL" id="MEY8001497.1"/>
    </source>
</evidence>
<sequence>MVFYRMKQFYWAIIAKINKDDVDFIKYILNIKELKLFNKLSVQEQKHSVKVAYDVQNICNNKYKAVNINLLLKGALLHDIGKIYGRLNIIDKSIVVLGDKFSRGRLKKFSTNKKINVYYNHAKLGKKLLGKIEKDDRLLYLVENHHNEKIIDDLELDILRYCDKRN</sequence>
<dbReference type="GO" id="GO:0016787">
    <property type="term" value="F:hydrolase activity"/>
    <property type="evidence" value="ECO:0007669"/>
    <property type="project" value="UniProtKB-KW"/>
</dbReference>
<dbReference type="InterPro" id="IPR006674">
    <property type="entry name" value="HD_domain"/>
</dbReference>
<keyword evidence="3" id="KW-1185">Reference proteome</keyword>
<feature type="domain" description="HD" evidence="1">
    <location>
        <begin position="46"/>
        <end position="164"/>
    </location>
</feature>